<keyword evidence="2 7" id="KW-0812">Transmembrane</keyword>
<keyword evidence="3 7" id="KW-1133">Transmembrane helix</keyword>
<name>A0A1W2TCB5_ROSNE</name>
<dbReference type="PANTHER" id="PTHR33048:SF146">
    <property type="entry name" value="INTEGRAL MEMBRANE PROTEIN"/>
    <property type="match status" value="1"/>
</dbReference>
<gene>
    <name evidence="9" type="ORF">SAMD00023353_1301640</name>
</gene>
<evidence type="ECO:0000259" key="8">
    <source>
        <dbReference type="Pfam" id="PF20684"/>
    </source>
</evidence>
<feature type="transmembrane region" description="Helical" evidence="7">
    <location>
        <begin position="146"/>
        <end position="165"/>
    </location>
</feature>
<evidence type="ECO:0000256" key="1">
    <source>
        <dbReference type="ARBA" id="ARBA00004141"/>
    </source>
</evidence>
<comment type="subcellular location">
    <subcellularLocation>
        <location evidence="1">Membrane</location>
        <topology evidence="1">Multi-pass membrane protein</topology>
    </subcellularLocation>
</comment>
<feature type="domain" description="Rhodopsin" evidence="8">
    <location>
        <begin position="91"/>
        <end position="285"/>
    </location>
</feature>
<protein>
    <submittedName>
        <fullName evidence="9">Putative integral membrane protein</fullName>
    </submittedName>
</protein>
<feature type="compositionally biased region" description="Polar residues" evidence="6">
    <location>
        <begin position="9"/>
        <end position="20"/>
    </location>
</feature>
<sequence length="302" mass="33244">MVDDGRGRSSATKGPTSSNRLGRASPGVGEGGSKVFATDICLAWGRQIRENERYRRKAYMDATLAAPDSRGAALLAVSVTTVVIALCTCVLRYWVRSRISRTIGWEDYFVGGAMLLGVIGVSFAIVEGASQDGGDLQSARQFDYLAQPWLGMGSTLSKVSVCLLVRRLVARVRPWRAALAVQVLLLLAVNLAYAVATLLQCRPLEKLWKPDVPGTCWGLGVRQGIGYFQGAFDVFTQLFVTMFPIMIVQDLGIPRNVRWPFYLLSITSVIIAMLCVLRTYNISLIQLNERRMFEVITTILAV</sequence>
<dbReference type="GO" id="GO:0016020">
    <property type="term" value="C:membrane"/>
    <property type="evidence" value="ECO:0007669"/>
    <property type="project" value="UniProtKB-SubCell"/>
</dbReference>
<dbReference type="STRING" id="77044.A0A1W2TCB5"/>
<feature type="transmembrane region" description="Helical" evidence="7">
    <location>
        <begin position="227"/>
        <end position="247"/>
    </location>
</feature>
<feature type="transmembrane region" description="Helical" evidence="7">
    <location>
        <begin position="72"/>
        <end position="95"/>
    </location>
</feature>
<feature type="transmembrane region" description="Helical" evidence="7">
    <location>
        <begin position="177"/>
        <end position="199"/>
    </location>
</feature>
<feature type="transmembrane region" description="Helical" evidence="7">
    <location>
        <begin position="259"/>
        <end position="280"/>
    </location>
</feature>
<evidence type="ECO:0000256" key="7">
    <source>
        <dbReference type="SAM" id="Phobius"/>
    </source>
</evidence>
<evidence type="ECO:0000256" key="4">
    <source>
        <dbReference type="ARBA" id="ARBA00023136"/>
    </source>
</evidence>
<dbReference type="OMA" id="NIAFCIC"/>
<dbReference type="Proteomes" id="UP000054516">
    <property type="component" value="Unassembled WGS sequence"/>
</dbReference>
<dbReference type="AlphaFoldDB" id="A0A1W2TCB5"/>
<dbReference type="OrthoDB" id="3934549at2759"/>
<evidence type="ECO:0000256" key="5">
    <source>
        <dbReference type="ARBA" id="ARBA00038359"/>
    </source>
</evidence>
<dbReference type="InterPro" id="IPR049326">
    <property type="entry name" value="Rhodopsin_dom_fungi"/>
</dbReference>
<dbReference type="InterPro" id="IPR052337">
    <property type="entry name" value="SAT4-like"/>
</dbReference>
<evidence type="ECO:0000313" key="10">
    <source>
        <dbReference type="Proteomes" id="UP000054516"/>
    </source>
</evidence>
<dbReference type="EMBL" id="DF977458">
    <property type="protein sequence ID" value="GAP85576.2"/>
    <property type="molecule type" value="Genomic_DNA"/>
</dbReference>
<evidence type="ECO:0000256" key="6">
    <source>
        <dbReference type="SAM" id="MobiDB-lite"/>
    </source>
</evidence>
<comment type="similarity">
    <text evidence="5">Belongs to the SAT4 family.</text>
</comment>
<evidence type="ECO:0000313" key="9">
    <source>
        <dbReference type="EMBL" id="GAP85576.2"/>
    </source>
</evidence>
<organism evidence="9">
    <name type="scientific">Rosellinia necatrix</name>
    <name type="common">White root-rot fungus</name>
    <dbReference type="NCBI Taxonomy" id="77044"/>
    <lineage>
        <taxon>Eukaryota</taxon>
        <taxon>Fungi</taxon>
        <taxon>Dikarya</taxon>
        <taxon>Ascomycota</taxon>
        <taxon>Pezizomycotina</taxon>
        <taxon>Sordariomycetes</taxon>
        <taxon>Xylariomycetidae</taxon>
        <taxon>Xylariales</taxon>
        <taxon>Xylariaceae</taxon>
        <taxon>Rosellinia</taxon>
    </lineage>
</organism>
<dbReference type="PANTHER" id="PTHR33048">
    <property type="entry name" value="PTH11-LIKE INTEGRAL MEMBRANE PROTEIN (AFU_ORTHOLOGUE AFUA_5G11245)"/>
    <property type="match status" value="1"/>
</dbReference>
<accession>A0A1W2TCB5</accession>
<reference evidence="9" key="1">
    <citation type="submission" date="2016-03" db="EMBL/GenBank/DDBJ databases">
        <title>Draft genome sequence of Rosellinia necatrix.</title>
        <authorList>
            <person name="Kanematsu S."/>
        </authorList>
    </citation>
    <scope>NUCLEOTIDE SEQUENCE [LARGE SCALE GENOMIC DNA]</scope>
    <source>
        <strain evidence="9">W97</strain>
    </source>
</reference>
<keyword evidence="10" id="KW-1185">Reference proteome</keyword>
<evidence type="ECO:0000256" key="3">
    <source>
        <dbReference type="ARBA" id="ARBA00022989"/>
    </source>
</evidence>
<keyword evidence="4 7" id="KW-0472">Membrane</keyword>
<dbReference type="Pfam" id="PF20684">
    <property type="entry name" value="Fung_rhodopsin"/>
    <property type="match status" value="1"/>
</dbReference>
<feature type="region of interest" description="Disordered" evidence="6">
    <location>
        <begin position="1"/>
        <end position="27"/>
    </location>
</feature>
<proteinExistence type="inferred from homology"/>
<evidence type="ECO:0000256" key="2">
    <source>
        <dbReference type="ARBA" id="ARBA00022692"/>
    </source>
</evidence>
<feature type="transmembrane region" description="Helical" evidence="7">
    <location>
        <begin position="107"/>
        <end position="126"/>
    </location>
</feature>